<organism evidence="2 3">
    <name type="scientific">Cupriavidus gilardii</name>
    <dbReference type="NCBI Taxonomy" id="82541"/>
    <lineage>
        <taxon>Bacteria</taxon>
        <taxon>Pseudomonadati</taxon>
        <taxon>Pseudomonadota</taxon>
        <taxon>Betaproteobacteria</taxon>
        <taxon>Burkholderiales</taxon>
        <taxon>Burkholderiaceae</taxon>
        <taxon>Cupriavidus</taxon>
    </lineage>
</organism>
<feature type="region of interest" description="Disordered" evidence="1">
    <location>
        <begin position="1"/>
        <end position="141"/>
    </location>
</feature>
<reference evidence="2 3" key="1">
    <citation type="submission" date="2020-05" db="EMBL/GenBank/DDBJ databases">
        <title>MicrobeNet Type strains.</title>
        <authorList>
            <person name="Nicholson A.C."/>
        </authorList>
    </citation>
    <scope>NUCLEOTIDE SEQUENCE [LARGE SCALE GENOMIC DNA]</scope>
    <source>
        <strain evidence="2 3">ATCC 700815</strain>
    </source>
</reference>
<evidence type="ECO:0000313" key="3">
    <source>
        <dbReference type="Proteomes" id="UP000542973"/>
    </source>
</evidence>
<dbReference type="EMBL" id="JABEMD010000004">
    <property type="protein sequence ID" value="NNH10048.1"/>
    <property type="molecule type" value="Genomic_DNA"/>
</dbReference>
<accession>A0A849B7B7</accession>
<dbReference type="RefSeq" id="WP_053823557.1">
    <property type="nucleotide sequence ID" value="NZ_BAAAEB010000010.1"/>
</dbReference>
<proteinExistence type="predicted"/>
<gene>
    <name evidence="2" type="ORF">HLB16_04030</name>
</gene>
<comment type="caution">
    <text evidence="2">The sequence shown here is derived from an EMBL/GenBank/DDBJ whole genome shotgun (WGS) entry which is preliminary data.</text>
</comment>
<feature type="compositionally biased region" description="Basic and acidic residues" evidence="1">
    <location>
        <begin position="1"/>
        <end position="37"/>
    </location>
</feature>
<sequence>MNRKTDQNTDRNTGRSTRDQRGDQDDVRDKLRARDDGATDNTTSSAEAQREQEVREEARAIPSSLDPDTDIEPIDSDMNLEGLPEQEQDYPHDNRTEALLPEEQIGERIEDAAEGIAPDTPADRADQTDRREERPPRRDTE</sequence>
<feature type="compositionally biased region" description="Basic and acidic residues" evidence="1">
    <location>
        <begin position="48"/>
        <end position="59"/>
    </location>
</feature>
<dbReference type="AlphaFoldDB" id="A0A849B7B7"/>
<dbReference type="Proteomes" id="UP000542973">
    <property type="component" value="Unassembled WGS sequence"/>
</dbReference>
<evidence type="ECO:0000256" key="1">
    <source>
        <dbReference type="SAM" id="MobiDB-lite"/>
    </source>
</evidence>
<name>A0A849B7B7_9BURK</name>
<evidence type="ECO:0000313" key="2">
    <source>
        <dbReference type="EMBL" id="NNH10048.1"/>
    </source>
</evidence>
<feature type="compositionally biased region" description="Basic and acidic residues" evidence="1">
    <location>
        <begin position="121"/>
        <end position="141"/>
    </location>
</feature>
<protein>
    <submittedName>
        <fullName evidence="2">Uncharacterized protein</fullName>
    </submittedName>
</protein>